<dbReference type="GO" id="GO:0003924">
    <property type="term" value="F:GTPase activity"/>
    <property type="evidence" value="ECO:0007669"/>
    <property type="project" value="UniProtKB-UniRule"/>
</dbReference>
<keyword evidence="14" id="KW-1185">Reference proteome</keyword>
<keyword evidence="1 10" id="KW-0963">Cytoplasm</keyword>
<dbReference type="AlphaFoldDB" id="A0A383TU33"/>
<dbReference type="Pfam" id="PF03193">
    <property type="entry name" value="RsgA_GTPase"/>
    <property type="match status" value="1"/>
</dbReference>
<dbReference type="InterPro" id="IPR010914">
    <property type="entry name" value="RsgA_GTPase_dom"/>
</dbReference>
<dbReference type="PANTHER" id="PTHR32120">
    <property type="entry name" value="SMALL RIBOSOMAL SUBUNIT BIOGENESIS GTPASE RSGA"/>
    <property type="match status" value="1"/>
</dbReference>
<feature type="binding site" evidence="10">
    <location>
        <begin position="180"/>
        <end position="188"/>
    </location>
    <ligand>
        <name>GTP</name>
        <dbReference type="ChEBI" id="CHEBI:37565"/>
    </ligand>
</feature>
<evidence type="ECO:0000256" key="2">
    <source>
        <dbReference type="ARBA" id="ARBA00022517"/>
    </source>
</evidence>
<accession>A0A383TU33</accession>
<dbReference type="InterPro" id="IPR031944">
    <property type="entry name" value="RsgA_N"/>
</dbReference>
<comment type="cofactor">
    <cofactor evidence="10">
        <name>Zn(2+)</name>
        <dbReference type="ChEBI" id="CHEBI:29105"/>
    </cofactor>
    <text evidence="10">Binds 1 zinc ion per subunit.</text>
</comment>
<feature type="domain" description="CP-type G" evidence="12">
    <location>
        <begin position="77"/>
        <end position="238"/>
    </location>
</feature>
<organism evidence="13 14">
    <name type="scientific">Candidatus Ornithobacterium hominis</name>
    <dbReference type="NCBI Taxonomy" id="2497989"/>
    <lineage>
        <taxon>Bacteria</taxon>
        <taxon>Pseudomonadati</taxon>
        <taxon>Bacteroidota</taxon>
        <taxon>Flavobacteriia</taxon>
        <taxon>Flavobacteriales</taxon>
        <taxon>Weeksellaceae</taxon>
        <taxon>Ornithobacterium</taxon>
    </lineage>
</organism>
<protein>
    <recommendedName>
        <fullName evidence="10">Small ribosomal subunit biogenesis GTPase RsgA</fullName>
        <ecNumber evidence="10">3.6.1.-</ecNumber>
    </recommendedName>
</protein>
<dbReference type="GO" id="GO:0005737">
    <property type="term" value="C:cytoplasm"/>
    <property type="evidence" value="ECO:0007669"/>
    <property type="project" value="UniProtKB-SubCell"/>
</dbReference>
<dbReference type="InterPro" id="IPR004881">
    <property type="entry name" value="Ribosome_biogen_GTPase_RsgA"/>
</dbReference>
<evidence type="ECO:0000256" key="3">
    <source>
        <dbReference type="ARBA" id="ARBA00022723"/>
    </source>
</evidence>
<evidence type="ECO:0000313" key="14">
    <source>
        <dbReference type="Proteomes" id="UP000262142"/>
    </source>
</evidence>
<comment type="similarity">
    <text evidence="10">Belongs to the TRAFAC class YlqF/YawG GTPase family. RsgA subfamily.</text>
</comment>
<dbReference type="NCBIfam" id="TIGR00157">
    <property type="entry name" value="ribosome small subunit-dependent GTPase A"/>
    <property type="match status" value="1"/>
</dbReference>
<dbReference type="InterPro" id="IPR027417">
    <property type="entry name" value="P-loop_NTPase"/>
</dbReference>
<dbReference type="GO" id="GO:0046872">
    <property type="term" value="F:metal ion binding"/>
    <property type="evidence" value="ECO:0007669"/>
    <property type="project" value="UniProtKB-KW"/>
</dbReference>
<gene>
    <name evidence="10 13" type="primary">rsgA</name>
    <name evidence="13" type="ORF">SAMEA104719789_00259</name>
</gene>
<dbReference type="SUPFAM" id="SSF50249">
    <property type="entry name" value="Nucleic acid-binding proteins"/>
    <property type="match status" value="1"/>
</dbReference>
<feature type="binding site" evidence="10">
    <location>
        <position position="275"/>
    </location>
    <ligand>
        <name>Zn(2+)</name>
        <dbReference type="ChEBI" id="CHEBI:29105"/>
    </ligand>
</feature>
<dbReference type="PANTHER" id="PTHR32120:SF11">
    <property type="entry name" value="SMALL RIBOSOMAL SUBUNIT BIOGENESIS GTPASE RSGA 1, MITOCHONDRIAL-RELATED"/>
    <property type="match status" value="1"/>
</dbReference>
<dbReference type="InterPro" id="IPR012340">
    <property type="entry name" value="NA-bd_OB-fold"/>
</dbReference>
<evidence type="ECO:0000259" key="11">
    <source>
        <dbReference type="PROSITE" id="PS50936"/>
    </source>
</evidence>
<evidence type="ECO:0000256" key="8">
    <source>
        <dbReference type="ARBA" id="ARBA00022884"/>
    </source>
</evidence>
<comment type="subunit">
    <text evidence="10">Monomer. Associates with 30S ribosomal subunit, binds 16S rRNA.</text>
</comment>
<dbReference type="GO" id="GO:0042274">
    <property type="term" value="P:ribosomal small subunit biogenesis"/>
    <property type="evidence" value="ECO:0007669"/>
    <property type="project" value="UniProtKB-UniRule"/>
</dbReference>
<evidence type="ECO:0000256" key="5">
    <source>
        <dbReference type="ARBA" id="ARBA00022741"/>
    </source>
</evidence>
<dbReference type="CDD" id="cd01854">
    <property type="entry name" value="YjeQ_EngC"/>
    <property type="match status" value="1"/>
</dbReference>
<feature type="domain" description="EngC GTPase" evidence="11">
    <location>
        <begin position="86"/>
        <end position="236"/>
    </location>
</feature>
<evidence type="ECO:0000256" key="10">
    <source>
        <dbReference type="HAMAP-Rule" id="MF_01820"/>
    </source>
</evidence>
<evidence type="ECO:0000256" key="1">
    <source>
        <dbReference type="ARBA" id="ARBA00022490"/>
    </source>
</evidence>
<keyword evidence="4 10" id="KW-0699">rRNA-binding</keyword>
<evidence type="ECO:0000256" key="9">
    <source>
        <dbReference type="ARBA" id="ARBA00023134"/>
    </source>
</evidence>
<evidence type="ECO:0000256" key="6">
    <source>
        <dbReference type="ARBA" id="ARBA00022801"/>
    </source>
</evidence>
<dbReference type="OrthoDB" id="9809485at2"/>
<dbReference type="PROSITE" id="PS50936">
    <property type="entry name" value="ENGC_GTPASE"/>
    <property type="match status" value="1"/>
</dbReference>
<comment type="function">
    <text evidence="10">One of several proteins that assist in the late maturation steps of the functional core of the 30S ribosomal subunit. Helps release RbfA from mature subunits. May play a role in the assembly of ribosomal proteins into the subunit. Circularly permuted GTPase that catalyzes slow GTP hydrolysis, GTPase activity is stimulated by the 30S ribosomal subunit.</text>
</comment>
<evidence type="ECO:0000256" key="4">
    <source>
        <dbReference type="ARBA" id="ARBA00022730"/>
    </source>
</evidence>
<dbReference type="Gene3D" id="2.40.50.140">
    <property type="entry name" value="Nucleic acid-binding proteins"/>
    <property type="match status" value="1"/>
</dbReference>
<dbReference type="GO" id="GO:0019843">
    <property type="term" value="F:rRNA binding"/>
    <property type="evidence" value="ECO:0007669"/>
    <property type="project" value="UniProtKB-KW"/>
</dbReference>
<feature type="binding site" evidence="10">
    <location>
        <begin position="126"/>
        <end position="129"/>
    </location>
    <ligand>
        <name>GTP</name>
        <dbReference type="ChEBI" id="CHEBI:37565"/>
    </ligand>
</feature>
<keyword evidence="2 10" id="KW-0690">Ribosome biogenesis</keyword>
<dbReference type="Gene3D" id="3.40.50.300">
    <property type="entry name" value="P-loop containing nucleotide triphosphate hydrolases"/>
    <property type="match status" value="1"/>
</dbReference>
<dbReference type="Proteomes" id="UP000262142">
    <property type="component" value="Unassembled WGS sequence"/>
</dbReference>
<dbReference type="GO" id="GO:0005525">
    <property type="term" value="F:GTP binding"/>
    <property type="evidence" value="ECO:0007669"/>
    <property type="project" value="UniProtKB-UniRule"/>
</dbReference>
<name>A0A383TU33_9FLAO</name>
<dbReference type="SUPFAM" id="SSF52540">
    <property type="entry name" value="P-loop containing nucleoside triphosphate hydrolases"/>
    <property type="match status" value="1"/>
</dbReference>
<keyword evidence="9 10" id="KW-0342">GTP-binding</keyword>
<dbReference type="InterPro" id="IPR030378">
    <property type="entry name" value="G_CP_dom"/>
</dbReference>
<keyword evidence="7 10" id="KW-0862">Zinc</keyword>
<dbReference type="EC" id="3.6.1.-" evidence="10"/>
<evidence type="ECO:0000259" key="12">
    <source>
        <dbReference type="PROSITE" id="PS51721"/>
    </source>
</evidence>
<keyword evidence="5 10" id="KW-0547">Nucleotide-binding</keyword>
<sequence length="311" mass="35459">MRGLVTKSTGSWYQIQAENGQKYEARIRGKFRLSNIKHTNPIVVGDFVDFELDKDNIAVITNIQKRQNYIIRKSVNLSKKTHIIASNVELAVLLATVNHPRTSTGFIDRFLVTAEAYHIPVLIVFNKLDLYTEKDLEIFKALENLYESIGYEVLAVSAKKNKGLENLKEFLKDKTSVFSGHSGVGKSTLVNQLHPDLNLKTKDLSDFNKKGQHTTTFAQLFSWPFGGNIIDTPGIKELGLVDFEKEEIQDYFPEIFERKSDCKFHNCLHTTEPQCAIKNAVELGEIEASRYDSYLTFLEEAKEHENDYSKS</sequence>
<feature type="binding site" evidence="10">
    <location>
        <position position="262"/>
    </location>
    <ligand>
        <name>Zn(2+)</name>
        <dbReference type="ChEBI" id="CHEBI:29105"/>
    </ligand>
</feature>
<dbReference type="CDD" id="cd04466">
    <property type="entry name" value="S1_YloQ_GTPase"/>
    <property type="match status" value="1"/>
</dbReference>
<keyword evidence="6 10" id="KW-0378">Hydrolase</keyword>
<feature type="binding site" evidence="10">
    <location>
        <position position="269"/>
    </location>
    <ligand>
        <name>Zn(2+)</name>
        <dbReference type="ChEBI" id="CHEBI:29105"/>
    </ligand>
</feature>
<evidence type="ECO:0000313" key="13">
    <source>
        <dbReference type="EMBL" id="SZD71164.1"/>
    </source>
</evidence>
<evidence type="ECO:0000256" key="7">
    <source>
        <dbReference type="ARBA" id="ARBA00022833"/>
    </source>
</evidence>
<reference evidence="13 14" key="1">
    <citation type="submission" date="2018-09" db="EMBL/GenBank/DDBJ databases">
        <authorList>
            <consortium name="Pathogen Informatics"/>
        </authorList>
    </citation>
    <scope>NUCLEOTIDE SEQUENCE [LARGE SCALE GENOMIC DNA]</scope>
    <source>
        <strain evidence="13 14">OH-22767</strain>
    </source>
</reference>
<dbReference type="Gene3D" id="1.10.40.50">
    <property type="entry name" value="Probable gtpase engc, domain 3"/>
    <property type="match status" value="1"/>
</dbReference>
<dbReference type="RefSeq" id="WP_119057210.1">
    <property type="nucleotide sequence ID" value="NZ_UNSC01000001.1"/>
</dbReference>
<dbReference type="EMBL" id="UNSC01000001">
    <property type="protein sequence ID" value="SZD71164.1"/>
    <property type="molecule type" value="Genomic_DNA"/>
</dbReference>
<dbReference type="HAMAP" id="MF_01820">
    <property type="entry name" value="GTPase_RsgA"/>
    <property type="match status" value="1"/>
</dbReference>
<proteinExistence type="inferred from homology"/>
<keyword evidence="8 10" id="KW-0694">RNA-binding</keyword>
<comment type="subcellular location">
    <subcellularLocation>
        <location evidence="10">Cytoplasm</location>
    </subcellularLocation>
</comment>
<feature type="binding site" evidence="10">
    <location>
        <position position="267"/>
    </location>
    <ligand>
        <name>Zn(2+)</name>
        <dbReference type="ChEBI" id="CHEBI:29105"/>
    </ligand>
</feature>
<dbReference type="PROSITE" id="PS51721">
    <property type="entry name" value="G_CP"/>
    <property type="match status" value="1"/>
</dbReference>
<keyword evidence="3 10" id="KW-0479">Metal-binding</keyword>
<dbReference type="Pfam" id="PF16745">
    <property type="entry name" value="RsgA_N"/>
    <property type="match status" value="1"/>
</dbReference>